<sequence>MVASNKCWRVYAATQELLGVTSVRVELILCDIQGHPFEVYSVSSNFPGLSSWHLAAILEYVESPEDVVMQFGTKPYQL</sequence>
<reference evidence="1 2" key="1">
    <citation type="journal article" date="2021" name="Commun. Biol.">
        <title>The genome of Shorea leprosula (Dipterocarpaceae) highlights the ecological relevance of drought in aseasonal tropical rainforests.</title>
        <authorList>
            <person name="Ng K.K.S."/>
            <person name="Kobayashi M.J."/>
            <person name="Fawcett J.A."/>
            <person name="Hatakeyama M."/>
            <person name="Paape T."/>
            <person name="Ng C.H."/>
            <person name="Ang C.C."/>
            <person name="Tnah L.H."/>
            <person name="Lee C.T."/>
            <person name="Nishiyama T."/>
            <person name="Sese J."/>
            <person name="O'Brien M.J."/>
            <person name="Copetti D."/>
            <person name="Mohd Noor M.I."/>
            <person name="Ong R.C."/>
            <person name="Putra M."/>
            <person name="Sireger I.Z."/>
            <person name="Indrioko S."/>
            <person name="Kosugi Y."/>
            <person name="Izuno A."/>
            <person name="Isagi Y."/>
            <person name="Lee S.L."/>
            <person name="Shimizu K.K."/>
        </authorList>
    </citation>
    <scope>NUCLEOTIDE SEQUENCE [LARGE SCALE GENOMIC DNA]</scope>
    <source>
        <strain evidence="1">214</strain>
    </source>
</reference>
<evidence type="ECO:0000313" key="2">
    <source>
        <dbReference type="Proteomes" id="UP001054252"/>
    </source>
</evidence>
<proteinExistence type="predicted"/>
<dbReference type="Proteomes" id="UP001054252">
    <property type="component" value="Unassembled WGS sequence"/>
</dbReference>
<comment type="caution">
    <text evidence="1">The sequence shown here is derived from an EMBL/GenBank/DDBJ whole genome shotgun (WGS) entry which is preliminary data.</text>
</comment>
<dbReference type="EMBL" id="BPVZ01000071">
    <property type="protein sequence ID" value="GKV26174.1"/>
    <property type="molecule type" value="Genomic_DNA"/>
</dbReference>
<evidence type="ECO:0000313" key="1">
    <source>
        <dbReference type="EMBL" id="GKV26174.1"/>
    </source>
</evidence>
<keyword evidence="2" id="KW-1185">Reference proteome</keyword>
<gene>
    <name evidence="1" type="ORF">SLEP1_g35520</name>
</gene>
<organism evidence="1 2">
    <name type="scientific">Rubroshorea leprosula</name>
    <dbReference type="NCBI Taxonomy" id="152421"/>
    <lineage>
        <taxon>Eukaryota</taxon>
        <taxon>Viridiplantae</taxon>
        <taxon>Streptophyta</taxon>
        <taxon>Embryophyta</taxon>
        <taxon>Tracheophyta</taxon>
        <taxon>Spermatophyta</taxon>
        <taxon>Magnoliopsida</taxon>
        <taxon>eudicotyledons</taxon>
        <taxon>Gunneridae</taxon>
        <taxon>Pentapetalae</taxon>
        <taxon>rosids</taxon>
        <taxon>malvids</taxon>
        <taxon>Malvales</taxon>
        <taxon>Dipterocarpaceae</taxon>
        <taxon>Rubroshorea</taxon>
    </lineage>
</organism>
<accession>A0AAV5KNQ1</accession>
<name>A0AAV5KNQ1_9ROSI</name>
<dbReference type="AlphaFoldDB" id="A0AAV5KNQ1"/>
<protein>
    <submittedName>
        <fullName evidence="1">Uncharacterized protein</fullName>
    </submittedName>
</protein>